<evidence type="ECO:0000256" key="1">
    <source>
        <dbReference type="SAM" id="MobiDB-lite"/>
    </source>
</evidence>
<name>A0ABV5JEU5_9RHOB</name>
<evidence type="ECO:0000313" key="4">
    <source>
        <dbReference type="Proteomes" id="UP001589683"/>
    </source>
</evidence>
<sequence length="311" mass="35222">MSDNLPIEVRPEDSDLESGSEPRIPRYSRDVNPTNLVLSSNDLKEFCELMIEFNEGAKKLEFDRIDKTQFASEQEAWDRICDLLPIEYNYFAANGDSVTGIGLPDVDGRAFPEELTSFFVSNSAYARRAVNESPLNQVEAFIAFDKPPLKLDLLTLPSNPTENRSVININGTDEAWVIATTEKINEFFRTRAVTRPVIHGSGSYDSFTFLAFLPVLLWVYFHFGSLLVDGWLEKQSIFLNVIIAIYALLVSLIAGRFVFQYIRWLFPPMEYYKKSRTGAFIHRSIASVVLGGAFLSAFYDIGKYVLGAIFK</sequence>
<feature type="transmembrane region" description="Helical" evidence="2">
    <location>
        <begin position="237"/>
        <end position="259"/>
    </location>
</feature>
<feature type="transmembrane region" description="Helical" evidence="2">
    <location>
        <begin position="207"/>
        <end position="225"/>
    </location>
</feature>
<feature type="transmembrane region" description="Helical" evidence="2">
    <location>
        <begin position="280"/>
        <end position="299"/>
    </location>
</feature>
<proteinExistence type="predicted"/>
<evidence type="ECO:0000256" key="2">
    <source>
        <dbReference type="SAM" id="Phobius"/>
    </source>
</evidence>
<dbReference type="RefSeq" id="WP_213890704.1">
    <property type="nucleotide sequence ID" value="NZ_JAGFNU010000013.1"/>
</dbReference>
<evidence type="ECO:0000313" key="3">
    <source>
        <dbReference type="EMBL" id="MFB9231955.1"/>
    </source>
</evidence>
<keyword evidence="2" id="KW-1133">Transmembrane helix</keyword>
<protein>
    <submittedName>
        <fullName evidence="3">Uncharacterized protein</fullName>
    </submittedName>
</protein>
<keyword evidence="2" id="KW-0472">Membrane</keyword>
<organism evidence="3 4">
    <name type="scientific">Pseudohalocynthiibacter aestuariivivens</name>
    <dbReference type="NCBI Taxonomy" id="1591409"/>
    <lineage>
        <taxon>Bacteria</taxon>
        <taxon>Pseudomonadati</taxon>
        <taxon>Pseudomonadota</taxon>
        <taxon>Alphaproteobacteria</taxon>
        <taxon>Rhodobacterales</taxon>
        <taxon>Paracoccaceae</taxon>
        <taxon>Pseudohalocynthiibacter</taxon>
    </lineage>
</organism>
<accession>A0ABV5JEU5</accession>
<dbReference type="Proteomes" id="UP001589683">
    <property type="component" value="Unassembled WGS sequence"/>
</dbReference>
<keyword evidence="4" id="KW-1185">Reference proteome</keyword>
<gene>
    <name evidence="3" type="ORF">ACFFUT_09175</name>
</gene>
<reference evidence="3 4" key="1">
    <citation type="submission" date="2024-09" db="EMBL/GenBank/DDBJ databases">
        <authorList>
            <person name="Sun Q."/>
            <person name="Mori K."/>
        </authorList>
    </citation>
    <scope>NUCLEOTIDE SEQUENCE [LARGE SCALE GENOMIC DNA]</scope>
    <source>
        <strain evidence="3 4">CECT 8726</strain>
    </source>
</reference>
<comment type="caution">
    <text evidence="3">The sequence shown here is derived from an EMBL/GenBank/DDBJ whole genome shotgun (WGS) entry which is preliminary data.</text>
</comment>
<feature type="region of interest" description="Disordered" evidence="1">
    <location>
        <begin position="1"/>
        <end position="28"/>
    </location>
</feature>
<dbReference type="EMBL" id="JBHMEA010000034">
    <property type="protein sequence ID" value="MFB9231955.1"/>
    <property type="molecule type" value="Genomic_DNA"/>
</dbReference>
<keyword evidence="2" id="KW-0812">Transmembrane</keyword>